<organism evidence="17 18">
    <name type="scientific">Pigmentiphaga humi</name>
    <dbReference type="NCBI Taxonomy" id="2478468"/>
    <lineage>
        <taxon>Bacteria</taxon>
        <taxon>Pseudomonadati</taxon>
        <taxon>Pseudomonadota</taxon>
        <taxon>Betaproteobacteria</taxon>
        <taxon>Burkholderiales</taxon>
        <taxon>Alcaligenaceae</taxon>
        <taxon>Pigmentiphaga</taxon>
    </lineage>
</organism>
<dbReference type="PANTHER" id="PTHR43373">
    <property type="entry name" value="NA(+)/H(+) ANTIPORTER SUBUNIT"/>
    <property type="match status" value="1"/>
</dbReference>
<dbReference type="OrthoDB" id="9811798at2"/>
<dbReference type="GO" id="GO:0005886">
    <property type="term" value="C:plasma membrane"/>
    <property type="evidence" value="ECO:0007669"/>
    <property type="project" value="UniProtKB-SubCell"/>
</dbReference>
<dbReference type="InterPro" id="IPR025383">
    <property type="entry name" value="MrpA_C/MbhD"/>
</dbReference>
<feature type="transmembrane region" description="Helical" evidence="11">
    <location>
        <begin position="162"/>
        <end position="185"/>
    </location>
</feature>
<dbReference type="Pfam" id="PF04039">
    <property type="entry name" value="MnhB"/>
    <property type="match status" value="1"/>
</dbReference>
<evidence type="ECO:0000313" key="17">
    <source>
        <dbReference type="EMBL" id="VCU69684.1"/>
    </source>
</evidence>
<feature type="transmembrane region" description="Helical" evidence="11">
    <location>
        <begin position="459"/>
        <end position="482"/>
    </location>
</feature>
<evidence type="ECO:0000256" key="5">
    <source>
        <dbReference type="ARBA" id="ARBA00022692"/>
    </source>
</evidence>
<evidence type="ECO:0000259" key="14">
    <source>
        <dbReference type="Pfam" id="PF04039"/>
    </source>
</evidence>
<feature type="transmembrane region" description="Helical" evidence="11">
    <location>
        <begin position="574"/>
        <end position="596"/>
    </location>
</feature>
<feature type="transmembrane region" description="Helical" evidence="11">
    <location>
        <begin position="76"/>
        <end position="97"/>
    </location>
</feature>
<reference evidence="17 18" key="1">
    <citation type="submission" date="2018-10" db="EMBL/GenBank/DDBJ databases">
        <authorList>
            <person name="Criscuolo A."/>
        </authorList>
    </citation>
    <scope>NUCLEOTIDE SEQUENCE [LARGE SCALE GENOMIC DNA]</scope>
    <source>
        <strain evidence="17">DnA1</strain>
    </source>
</reference>
<feature type="transmembrane region" description="Helical" evidence="11">
    <location>
        <begin position="367"/>
        <end position="389"/>
    </location>
</feature>
<feature type="domain" description="Na+/H+ antiporter MnhB subunit-related protein" evidence="14">
    <location>
        <begin position="819"/>
        <end position="941"/>
    </location>
</feature>
<feature type="transmembrane region" description="Helical" evidence="11">
    <location>
        <begin position="702"/>
        <end position="723"/>
    </location>
</feature>
<keyword evidence="18" id="KW-1185">Reference proteome</keyword>
<dbReference type="InterPro" id="IPR046806">
    <property type="entry name" value="MrpA_C/MbhE"/>
</dbReference>
<dbReference type="Proteomes" id="UP000277294">
    <property type="component" value="Unassembled WGS sequence"/>
</dbReference>
<evidence type="ECO:0000256" key="10">
    <source>
        <dbReference type="RuleBase" id="RU000320"/>
    </source>
</evidence>
<feature type="transmembrane region" description="Helical" evidence="11">
    <location>
        <begin position="502"/>
        <end position="523"/>
    </location>
</feature>
<evidence type="ECO:0000259" key="13">
    <source>
        <dbReference type="Pfam" id="PF00662"/>
    </source>
</evidence>
<feature type="domain" description="MrpA C-terminal/MbhE" evidence="16">
    <location>
        <begin position="700"/>
        <end position="795"/>
    </location>
</feature>
<keyword evidence="5 10" id="KW-0812">Transmembrane</keyword>
<dbReference type="GO" id="GO:1902600">
    <property type="term" value="P:proton transmembrane transport"/>
    <property type="evidence" value="ECO:0007669"/>
    <property type="project" value="UniProtKB-KW"/>
</dbReference>
<feature type="transmembrane region" description="Helical" evidence="11">
    <location>
        <begin position="761"/>
        <end position="779"/>
    </location>
</feature>
<dbReference type="InterPro" id="IPR050616">
    <property type="entry name" value="CPA3_Na-H_Antiporter_A"/>
</dbReference>
<dbReference type="Pfam" id="PF20501">
    <property type="entry name" value="MbhE"/>
    <property type="match status" value="1"/>
</dbReference>
<keyword evidence="6" id="KW-0375">Hydrogen ion transport</keyword>
<feature type="transmembrane region" description="Helical" evidence="11">
    <location>
        <begin position="242"/>
        <end position="264"/>
    </location>
</feature>
<evidence type="ECO:0000259" key="12">
    <source>
        <dbReference type="Pfam" id="PF00361"/>
    </source>
</evidence>
<name>A0A3P4B063_9BURK</name>
<protein>
    <submittedName>
        <fullName evidence="17">Na(+)/H(+) antiporter subunit A</fullName>
    </submittedName>
</protein>
<evidence type="ECO:0000256" key="6">
    <source>
        <dbReference type="ARBA" id="ARBA00022781"/>
    </source>
</evidence>
<evidence type="ECO:0000256" key="1">
    <source>
        <dbReference type="ARBA" id="ARBA00004651"/>
    </source>
</evidence>
<evidence type="ECO:0000256" key="8">
    <source>
        <dbReference type="ARBA" id="ARBA00023065"/>
    </source>
</evidence>
<evidence type="ECO:0000256" key="4">
    <source>
        <dbReference type="ARBA" id="ARBA00022475"/>
    </source>
</evidence>
<evidence type="ECO:0000256" key="9">
    <source>
        <dbReference type="ARBA" id="ARBA00023136"/>
    </source>
</evidence>
<feature type="transmembrane region" description="Helical" evidence="11">
    <location>
        <begin position="882"/>
        <end position="905"/>
    </location>
</feature>
<dbReference type="Pfam" id="PF00361">
    <property type="entry name" value="Proton_antipo_M"/>
    <property type="match status" value="1"/>
</dbReference>
<feature type="transmembrane region" description="Helical" evidence="11">
    <location>
        <begin position="608"/>
        <end position="626"/>
    </location>
</feature>
<feature type="transmembrane region" description="Helical" evidence="11">
    <location>
        <begin position="270"/>
        <end position="291"/>
    </location>
</feature>
<feature type="transmembrane region" description="Helical" evidence="11">
    <location>
        <begin position="847"/>
        <end position="870"/>
    </location>
</feature>
<evidence type="ECO:0000256" key="11">
    <source>
        <dbReference type="SAM" id="Phobius"/>
    </source>
</evidence>
<evidence type="ECO:0000256" key="2">
    <source>
        <dbReference type="ARBA" id="ARBA00022448"/>
    </source>
</evidence>
<feature type="transmembrane region" description="Helical" evidence="11">
    <location>
        <begin position="133"/>
        <end position="150"/>
    </location>
</feature>
<keyword evidence="8" id="KW-0406">Ion transport</keyword>
<keyword evidence="3" id="KW-0050">Antiport</keyword>
<dbReference type="InterPro" id="IPR007182">
    <property type="entry name" value="MnhB"/>
</dbReference>
<dbReference type="InterPro" id="IPR005663">
    <property type="entry name" value="MrpA/MnhA1/PhaAB"/>
</dbReference>
<feature type="transmembrane region" description="Helical" evidence="11">
    <location>
        <begin position="633"/>
        <end position="653"/>
    </location>
</feature>
<keyword evidence="7 11" id="KW-1133">Transmembrane helix</keyword>
<evidence type="ECO:0000313" key="18">
    <source>
        <dbReference type="Proteomes" id="UP000277294"/>
    </source>
</evidence>
<feature type="transmembrane region" description="Helical" evidence="11">
    <location>
        <begin position="821"/>
        <end position="841"/>
    </location>
</feature>
<feature type="transmembrane region" description="Helical" evidence="11">
    <location>
        <begin position="409"/>
        <end position="427"/>
    </location>
</feature>
<dbReference type="InterPro" id="IPR001516">
    <property type="entry name" value="Proton_antipo_N"/>
</dbReference>
<keyword evidence="2" id="KW-0813">Transport</keyword>
<dbReference type="Pfam" id="PF13244">
    <property type="entry name" value="MbhD"/>
    <property type="match status" value="1"/>
</dbReference>
<comment type="subcellular location">
    <subcellularLocation>
        <location evidence="1">Cell membrane</location>
        <topology evidence="1">Multi-pass membrane protein</topology>
    </subcellularLocation>
    <subcellularLocation>
        <location evidence="10">Membrane</location>
        <topology evidence="10">Multi-pass membrane protein</topology>
    </subcellularLocation>
</comment>
<dbReference type="PANTHER" id="PTHR43373:SF1">
    <property type="entry name" value="NA(+)_H(+) ANTIPORTER SUBUNIT A"/>
    <property type="match status" value="1"/>
</dbReference>
<proteinExistence type="predicted"/>
<dbReference type="EMBL" id="UWPJ01000015">
    <property type="protein sequence ID" value="VCU69684.1"/>
    <property type="molecule type" value="Genomic_DNA"/>
</dbReference>
<evidence type="ECO:0000259" key="15">
    <source>
        <dbReference type="Pfam" id="PF13244"/>
    </source>
</evidence>
<feature type="transmembrane region" description="Helical" evidence="11">
    <location>
        <begin position="659"/>
        <end position="681"/>
    </location>
</feature>
<feature type="domain" description="MrpA C-terminal/MbhD" evidence="15">
    <location>
        <begin position="617"/>
        <end position="682"/>
    </location>
</feature>
<dbReference type="NCBIfam" id="NF009288">
    <property type="entry name" value="PRK12648.1"/>
    <property type="match status" value="1"/>
</dbReference>
<sequence length="973" mass="105086">MSLLILLVLPFAGSVLAALLPANARNREAWLAGLVALVGTVQAALLYPEVSYGGVVRYEIPWLPSLGLQFVLRMDGLAWVFSLMVSGIGLLVVLYARYYMSPEDPVPRFFSFFLAFMGAMLGVVLSGNLIQLALFWELTSLISFLLIGYWHHRPDARRGARMALTVTAAGGLCLFAGVLVLGHIVGSYDLDVVLGSGRVIREHPLYTTALVLLALGALTKSAQFPFHFWLPHAMAAPTPVSAYLHSATMVKAGVFLLTRLWPVLAGTEQWFWIISLAGMCTLLLGAYTAIFQQDLKGLLAYSTISHLGLITLLLGLGSPLALVAAVFHTMNHATFKASLFMAAGIIDHECGTRDIRRLSGLARVMPITATLAMVAGAAMAGVPLLNGFISKEMFFTEAVVVGHAVGMSHALPIAATVAGAFSVAYSWRFLHDVFFGPPPHDLPREPHEAPRWMRFPAEVLAFLCLAVGIAPSYTIAPFLATAVRAVLGEEVPGYSLAIWHGFNLPLVMSLVALIGGSALYLILQKTLRLSSLERMPLIHRLSGKRAFERSMTFAIGLADRLTNSLGARGLQSQLLGVIAVAILFAGIVLYGYPVLLPQPQQQVAPVDPTFAILWLIGIACAIGAAYQAKYHRLASLIMMGGAGLITCITFVWFSAPDLALTQLLVEVVTTILLLLGLRWLPRRREPAELGLRTPLLARARRVRDLAISVVGGAGMALLAYAILIRPYPETISNFFLERALTEGGGTNVVNVLLVDFRGFDTMGEICVLGIVALTVYALLRRFRPAPESIPLPHQQIDQGKTVSAARAGDDPAVGYMLMPSVLIRLALPMIVVFSIFLFMRGHNLPGGGFVAGLTLSVAFILQYMVAGTAWVESRLKLQPQRLIGLGLLFAVLTGMGAWLFGYPFLTSHTAHLDLPLIGEIHVPSAFVFDLGVFSLVVGATMLILTALAHQSIRSHRAIQQTEAETSRGGSQWS</sequence>
<accession>A0A3P4B063</accession>
<feature type="domain" description="NADH-Ubiquinone oxidoreductase (complex I) chain 5 N-terminal" evidence="13">
    <location>
        <begin position="65"/>
        <end position="110"/>
    </location>
</feature>
<evidence type="ECO:0000259" key="16">
    <source>
        <dbReference type="Pfam" id="PF20501"/>
    </source>
</evidence>
<dbReference type="AlphaFoldDB" id="A0A3P4B063"/>
<dbReference type="PRINTS" id="PR01434">
    <property type="entry name" value="NADHDHGNASE5"/>
</dbReference>
<evidence type="ECO:0000256" key="3">
    <source>
        <dbReference type="ARBA" id="ARBA00022449"/>
    </source>
</evidence>
<feature type="transmembrane region" description="Helical" evidence="11">
    <location>
        <begin position="109"/>
        <end position="127"/>
    </location>
</feature>
<evidence type="ECO:0000256" key="7">
    <source>
        <dbReference type="ARBA" id="ARBA00022989"/>
    </source>
</evidence>
<dbReference type="GO" id="GO:0015297">
    <property type="term" value="F:antiporter activity"/>
    <property type="evidence" value="ECO:0007669"/>
    <property type="project" value="UniProtKB-KW"/>
</dbReference>
<feature type="transmembrane region" description="Helical" evidence="11">
    <location>
        <begin position="925"/>
        <end position="948"/>
    </location>
</feature>
<gene>
    <name evidence="17" type="primary">mrpA</name>
    <name evidence="17" type="ORF">PIGHUM_01747</name>
</gene>
<keyword evidence="4" id="KW-1003">Cell membrane</keyword>
<keyword evidence="9 11" id="KW-0472">Membrane</keyword>
<dbReference type="NCBIfam" id="TIGR00940">
    <property type="entry name" value="2a6301s01"/>
    <property type="match status" value="1"/>
</dbReference>
<dbReference type="RefSeq" id="WP_124079195.1">
    <property type="nucleotide sequence ID" value="NZ_UWPJ01000015.1"/>
</dbReference>
<dbReference type="InterPro" id="IPR001750">
    <property type="entry name" value="ND/Mrp_TM"/>
</dbReference>
<dbReference type="Pfam" id="PF00662">
    <property type="entry name" value="Proton_antipo_N"/>
    <property type="match status" value="1"/>
</dbReference>
<feature type="domain" description="NADH:quinone oxidoreductase/Mrp antiporter transmembrane" evidence="12">
    <location>
        <begin position="126"/>
        <end position="407"/>
    </location>
</feature>